<sequence>MDRLTPSTAARAARTGAASRGVPRCASVRATPAVSAAAASRRAPPATRTSAPATPT</sequence>
<dbReference type="EMBL" id="JACEFO010000183">
    <property type="protein sequence ID" value="KAF8779415.1"/>
    <property type="molecule type" value="Genomic_DNA"/>
</dbReference>
<evidence type="ECO:0000313" key="2">
    <source>
        <dbReference type="EMBL" id="KAF8779415.1"/>
    </source>
</evidence>
<accession>A0A835FZ10</accession>
<feature type="compositionally biased region" description="Low complexity" evidence="1">
    <location>
        <begin position="7"/>
        <end position="56"/>
    </location>
</feature>
<proteinExistence type="predicted"/>
<dbReference type="Proteomes" id="UP000636709">
    <property type="component" value="Unassembled WGS sequence"/>
</dbReference>
<dbReference type="AlphaFoldDB" id="A0A835FZ10"/>
<evidence type="ECO:0000313" key="3">
    <source>
        <dbReference type="Proteomes" id="UP000636709"/>
    </source>
</evidence>
<evidence type="ECO:0000256" key="1">
    <source>
        <dbReference type="SAM" id="MobiDB-lite"/>
    </source>
</evidence>
<protein>
    <submittedName>
        <fullName evidence="2">Uncharacterized protein</fullName>
    </submittedName>
</protein>
<keyword evidence="3" id="KW-1185">Reference proteome</keyword>
<feature type="region of interest" description="Disordered" evidence="1">
    <location>
        <begin position="1"/>
        <end position="56"/>
    </location>
</feature>
<name>A0A835FZ10_9POAL</name>
<organism evidence="2 3">
    <name type="scientific">Digitaria exilis</name>
    <dbReference type="NCBI Taxonomy" id="1010633"/>
    <lineage>
        <taxon>Eukaryota</taxon>
        <taxon>Viridiplantae</taxon>
        <taxon>Streptophyta</taxon>
        <taxon>Embryophyta</taxon>
        <taxon>Tracheophyta</taxon>
        <taxon>Spermatophyta</taxon>
        <taxon>Magnoliopsida</taxon>
        <taxon>Liliopsida</taxon>
        <taxon>Poales</taxon>
        <taxon>Poaceae</taxon>
        <taxon>PACMAD clade</taxon>
        <taxon>Panicoideae</taxon>
        <taxon>Panicodae</taxon>
        <taxon>Paniceae</taxon>
        <taxon>Anthephorinae</taxon>
        <taxon>Digitaria</taxon>
    </lineage>
</organism>
<gene>
    <name evidence="2" type="ORF">HU200_002684</name>
</gene>
<comment type="caution">
    <text evidence="2">The sequence shown here is derived from an EMBL/GenBank/DDBJ whole genome shotgun (WGS) entry which is preliminary data.</text>
</comment>
<reference evidence="2" key="1">
    <citation type="submission" date="2020-07" db="EMBL/GenBank/DDBJ databases">
        <title>Genome sequence and genetic diversity analysis of an under-domesticated orphan crop, white fonio (Digitaria exilis).</title>
        <authorList>
            <person name="Bennetzen J.L."/>
            <person name="Chen S."/>
            <person name="Ma X."/>
            <person name="Wang X."/>
            <person name="Yssel A.E.J."/>
            <person name="Chaluvadi S.R."/>
            <person name="Johnson M."/>
            <person name="Gangashetty P."/>
            <person name="Hamidou F."/>
            <person name="Sanogo M.D."/>
            <person name="Zwaenepoel A."/>
            <person name="Wallace J."/>
            <person name="Van De Peer Y."/>
            <person name="Van Deynze A."/>
        </authorList>
    </citation>
    <scope>NUCLEOTIDE SEQUENCE</scope>
    <source>
        <tissue evidence="2">Leaves</tissue>
    </source>
</reference>